<protein>
    <submittedName>
        <fullName evidence="7">DUF4870 domain-containing protein</fullName>
    </submittedName>
</protein>
<comment type="caution">
    <text evidence="7">The sequence shown here is derived from an EMBL/GenBank/DDBJ whole genome shotgun (WGS) entry which is preliminary data.</text>
</comment>
<dbReference type="Pfam" id="PF01381">
    <property type="entry name" value="HTH_3"/>
    <property type="match status" value="1"/>
</dbReference>
<proteinExistence type="predicted"/>
<keyword evidence="8" id="KW-1185">Reference proteome</keyword>
<feature type="transmembrane region" description="Helical" evidence="5">
    <location>
        <begin position="148"/>
        <end position="165"/>
    </location>
</feature>
<evidence type="ECO:0000256" key="1">
    <source>
        <dbReference type="ARBA" id="ARBA00004141"/>
    </source>
</evidence>
<organism evidence="7 8">
    <name type="scientific">Maribacter algarum</name>
    <name type="common">ex Zhang et al. 2020</name>
    <dbReference type="NCBI Taxonomy" id="2578118"/>
    <lineage>
        <taxon>Bacteria</taxon>
        <taxon>Pseudomonadati</taxon>
        <taxon>Bacteroidota</taxon>
        <taxon>Flavobacteriia</taxon>
        <taxon>Flavobacteriales</taxon>
        <taxon>Flavobacteriaceae</taxon>
        <taxon>Maribacter</taxon>
    </lineage>
</organism>
<evidence type="ECO:0000256" key="5">
    <source>
        <dbReference type="SAM" id="Phobius"/>
    </source>
</evidence>
<feature type="transmembrane region" description="Helical" evidence="5">
    <location>
        <begin position="78"/>
        <end position="101"/>
    </location>
</feature>
<dbReference type="SUPFAM" id="SSF47413">
    <property type="entry name" value="lambda repressor-like DNA-binding domains"/>
    <property type="match status" value="1"/>
</dbReference>
<gene>
    <name evidence="7" type="ORF">FEE95_19645</name>
</gene>
<dbReference type="Gene3D" id="1.10.260.40">
    <property type="entry name" value="lambda repressor-like DNA-binding domains"/>
    <property type="match status" value="1"/>
</dbReference>
<comment type="subcellular location">
    <subcellularLocation>
        <location evidence="1">Membrane</location>
        <topology evidence="1">Multi-pass membrane protein</topology>
    </subcellularLocation>
</comment>
<dbReference type="CDD" id="cd00093">
    <property type="entry name" value="HTH_XRE"/>
    <property type="match status" value="1"/>
</dbReference>
<dbReference type="SMART" id="SM00530">
    <property type="entry name" value="HTH_XRE"/>
    <property type="match status" value="1"/>
</dbReference>
<dbReference type="Pfam" id="PF09685">
    <property type="entry name" value="MamF_MmsF"/>
    <property type="match status" value="1"/>
</dbReference>
<evidence type="ECO:0000259" key="6">
    <source>
        <dbReference type="PROSITE" id="PS50943"/>
    </source>
</evidence>
<evidence type="ECO:0000256" key="2">
    <source>
        <dbReference type="ARBA" id="ARBA00022692"/>
    </source>
</evidence>
<dbReference type="OrthoDB" id="1357763at2"/>
<dbReference type="Proteomes" id="UP000310314">
    <property type="component" value="Unassembled WGS sequence"/>
</dbReference>
<dbReference type="InterPro" id="IPR010982">
    <property type="entry name" value="Lambda_DNA-bd_dom_sf"/>
</dbReference>
<evidence type="ECO:0000313" key="7">
    <source>
        <dbReference type="EMBL" id="TMM53283.1"/>
    </source>
</evidence>
<dbReference type="InterPro" id="IPR001387">
    <property type="entry name" value="Cro/C1-type_HTH"/>
</dbReference>
<dbReference type="InterPro" id="IPR019109">
    <property type="entry name" value="MamF_MmsF"/>
</dbReference>
<name>A0A5S3PGN0_9FLAO</name>
<sequence length="186" mass="21027">MSIFKQIRKKNGFTQMELSKKTGLSLRTIQRLDVSDKAPIGHTLKVLSEVFNLEPIVLLKKFNSIQKREAIDNLSIKYINLSVLAFLGLPFGNIILPFLMWKNKRNSKIVDEAGRRIINIQILWSIVLCLLLCLSPLMNIVIASSLPLSLVILSIAILINLIIIVKNARALQRNSFAVLNPPIRFL</sequence>
<keyword evidence="4 5" id="KW-0472">Membrane</keyword>
<accession>A0A5S3PGN0</accession>
<feature type="domain" description="HTH cro/C1-type" evidence="6">
    <location>
        <begin position="4"/>
        <end position="58"/>
    </location>
</feature>
<keyword evidence="3 5" id="KW-1133">Transmembrane helix</keyword>
<dbReference type="AlphaFoldDB" id="A0A5S3PGN0"/>
<keyword evidence="2 5" id="KW-0812">Transmembrane</keyword>
<dbReference type="PROSITE" id="PS50943">
    <property type="entry name" value="HTH_CROC1"/>
    <property type="match status" value="1"/>
</dbReference>
<dbReference type="EMBL" id="VATY01000005">
    <property type="protein sequence ID" value="TMM53283.1"/>
    <property type="molecule type" value="Genomic_DNA"/>
</dbReference>
<evidence type="ECO:0000256" key="4">
    <source>
        <dbReference type="ARBA" id="ARBA00023136"/>
    </source>
</evidence>
<reference evidence="7 8" key="1">
    <citation type="submission" date="2019-05" db="EMBL/GenBank/DDBJ databases">
        <authorList>
            <person name="Zhang J.-Y."/>
            <person name="Feg X."/>
            <person name="Du Z.-J."/>
        </authorList>
    </citation>
    <scope>NUCLEOTIDE SEQUENCE [LARGE SCALE GENOMIC DNA]</scope>
    <source>
        <strain evidence="7 8">RZ26</strain>
    </source>
</reference>
<evidence type="ECO:0000256" key="3">
    <source>
        <dbReference type="ARBA" id="ARBA00022989"/>
    </source>
</evidence>
<dbReference type="GO" id="GO:0003677">
    <property type="term" value="F:DNA binding"/>
    <property type="evidence" value="ECO:0007669"/>
    <property type="project" value="InterPro"/>
</dbReference>
<feature type="transmembrane region" description="Helical" evidence="5">
    <location>
        <begin position="122"/>
        <end position="142"/>
    </location>
</feature>
<dbReference type="RefSeq" id="WP_138659743.1">
    <property type="nucleotide sequence ID" value="NZ_VATY01000005.1"/>
</dbReference>
<evidence type="ECO:0000313" key="8">
    <source>
        <dbReference type="Proteomes" id="UP000310314"/>
    </source>
</evidence>